<proteinExistence type="predicted"/>
<dbReference type="InterPro" id="IPR016181">
    <property type="entry name" value="Acyl_CoA_acyltransferase"/>
</dbReference>
<dbReference type="PROSITE" id="PS51186">
    <property type="entry name" value="GNAT"/>
    <property type="match status" value="1"/>
</dbReference>
<evidence type="ECO:0000259" key="1">
    <source>
        <dbReference type="PROSITE" id="PS51186"/>
    </source>
</evidence>
<dbReference type="GO" id="GO:0016747">
    <property type="term" value="F:acyltransferase activity, transferring groups other than amino-acyl groups"/>
    <property type="evidence" value="ECO:0007669"/>
    <property type="project" value="InterPro"/>
</dbReference>
<dbReference type="Pfam" id="PF00583">
    <property type="entry name" value="Acetyltransf_1"/>
    <property type="match status" value="1"/>
</dbReference>
<reference evidence="2 3" key="1">
    <citation type="submission" date="2020-07" db="EMBL/GenBank/DDBJ databases">
        <authorList>
            <person name="Li M."/>
        </authorList>
    </citation>
    <scope>NUCLEOTIDE SEQUENCE [LARGE SCALE GENOMIC DNA]</scope>
    <source>
        <strain evidence="2 3">DSM 23284</strain>
    </source>
</reference>
<sequence length="178" mass="19233">MTTAAPVIRPFEPTDLDALHRINQASVPNVGSVTLDRLRALVATSLTTLVALGPEGPAGLLVCLDETADYDSPNFLWLKQRYPRFFYVDRIALDPNARGRALGQALYETLIGRLADTPSQRDLPLACEVNTEPANPGSLRFHARLGFREIGTQTFGDGKAVVYLARPVGADSTEGTAP</sequence>
<dbReference type="RefSeq" id="WP_181759379.1">
    <property type="nucleotide sequence ID" value="NZ_BMCR01000002.1"/>
</dbReference>
<dbReference type="PIRSF" id="PIRSF028520">
    <property type="entry name" value="UCP028520"/>
    <property type="match status" value="1"/>
</dbReference>
<keyword evidence="3" id="KW-1185">Reference proteome</keyword>
<evidence type="ECO:0000313" key="2">
    <source>
        <dbReference type="EMBL" id="MBA4611182.1"/>
    </source>
</evidence>
<comment type="caution">
    <text evidence="2">The sequence shown here is derived from an EMBL/GenBank/DDBJ whole genome shotgun (WGS) entry which is preliminary data.</text>
</comment>
<reference evidence="2 3" key="2">
    <citation type="submission" date="2020-08" db="EMBL/GenBank/DDBJ databases">
        <title>Stappia taiwanensis sp. nov., isolated from a coastal thermal spring.</title>
        <authorList>
            <person name="Kampfer P."/>
        </authorList>
    </citation>
    <scope>NUCLEOTIDE SEQUENCE [LARGE SCALE GENOMIC DNA]</scope>
    <source>
        <strain evidence="2 3">DSM 23284</strain>
    </source>
</reference>
<dbReference type="SUPFAM" id="SSF55729">
    <property type="entry name" value="Acyl-CoA N-acyltransferases (Nat)"/>
    <property type="match status" value="1"/>
</dbReference>
<dbReference type="InterPro" id="IPR000182">
    <property type="entry name" value="GNAT_dom"/>
</dbReference>
<protein>
    <submittedName>
        <fullName evidence="2">GNAT family N-acetyltransferase</fullName>
    </submittedName>
</protein>
<name>A0A838XM36_9HYPH</name>
<feature type="domain" description="N-acetyltransferase" evidence="1">
    <location>
        <begin position="6"/>
        <end position="169"/>
    </location>
</feature>
<dbReference type="InterPro" id="IPR016890">
    <property type="entry name" value="UCP028520"/>
</dbReference>
<accession>A0A838XM36</accession>
<gene>
    <name evidence="2" type="ORF">H1W37_05950</name>
</gene>
<evidence type="ECO:0000313" key="3">
    <source>
        <dbReference type="Proteomes" id="UP000559404"/>
    </source>
</evidence>
<organism evidence="2 3">
    <name type="scientific">Stappia taiwanensis</name>
    <dbReference type="NCBI Taxonomy" id="992267"/>
    <lineage>
        <taxon>Bacteria</taxon>
        <taxon>Pseudomonadati</taxon>
        <taxon>Pseudomonadota</taxon>
        <taxon>Alphaproteobacteria</taxon>
        <taxon>Hyphomicrobiales</taxon>
        <taxon>Stappiaceae</taxon>
        <taxon>Stappia</taxon>
    </lineage>
</organism>
<dbReference type="Gene3D" id="3.40.630.30">
    <property type="match status" value="1"/>
</dbReference>
<dbReference type="Proteomes" id="UP000559404">
    <property type="component" value="Unassembled WGS sequence"/>
</dbReference>
<dbReference type="EMBL" id="JACEON010000004">
    <property type="protein sequence ID" value="MBA4611182.1"/>
    <property type="molecule type" value="Genomic_DNA"/>
</dbReference>
<keyword evidence="2" id="KW-0808">Transferase</keyword>
<dbReference type="AlphaFoldDB" id="A0A838XM36"/>